<dbReference type="CDD" id="cd22534">
    <property type="entry name" value="KH-II_Era"/>
    <property type="match status" value="1"/>
</dbReference>
<dbReference type="Proteomes" id="UP000245872">
    <property type="component" value="Chromosome"/>
</dbReference>
<keyword evidence="6" id="KW-0690">Ribosome biogenesis</keyword>
<dbReference type="InterPro" id="IPR005225">
    <property type="entry name" value="Small_GTP-bd"/>
</dbReference>
<dbReference type="RefSeq" id="WP_109997279.1">
    <property type="nucleotide sequence ID" value="NZ_CP029619.1"/>
</dbReference>
<dbReference type="GO" id="GO:0005886">
    <property type="term" value="C:plasma membrane"/>
    <property type="evidence" value="ECO:0007669"/>
    <property type="project" value="UniProtKB-SubCell"/>
</dbReference>
<dbReference type="Gene3D" id="3.30.300.20">
    <property type="match status" value="1"/>
</dbReference>
<evidence type="ECO:0000256" key="3">
    <source>
        <dbReference type="ARBA" id="ARBA00022741"/>
    </source>
</evidence>
<keyword evidence="6" id="KW-1003">Cell membrane</keyword>
<evidence type="ECO:0000256" key="1">
    <source>
        <dbReference type="ARBA" id="ARBA00007921"/>
    </source>
</evidence>
<proteinExistence type="inferred from homology"/>
<dbReference type="KEGG" id="cher:DK880_00542"/>
<keyword evidence="6" id="KW-0699">rRNA-binding</keyword>
<protein>
    <recommendedName>
        <fullName evidence="2 6">GTPase Era</fullName>
    </recommendedName>
</protein>
<comment type="subcellular location">
    <subcellularLocation>
        <location evidence="6">Cytoplasm</location>
    </subcellularLocation>
    <subcellularLocation>
        <location evidence="6">Cell membrane</location>
        <topology evidence="6">Peripheral membrane protein</topology>
    </subcellularLocation>
</comment>
<dbReference type="InterPro" id="IPR005662">
    <property type="entry name" value="GTPase_Era-like"/>
</dbReference>
<keyword evidence="4 6" id="KW-0694">RNA-binding</keyword>
<evidence type="ECO:0000256" key="8">
    <source>
        <dbReference type="RuleBase" id="RU003761"/>
    </source>
</evidence>
<dbReference type="NCBIfam" id="TIGR00231">
    <property type="entry name" value="small_GTP"/>
    <property type="match status" value="1"/>
</dbReference>
<evidence type="ECO:0000313" key="12">
    <source>
        <dbReference type="Proteomes" id="UP000245872"/>
    </source>
</evidence>
<dbReference type="InterPro" id="IPR009019">
    <property type="entry name" value="KH_sf_prok-type"/>
</dbReference>
<dbReference type="CDD" id="cd04163">
    <property type="entry name" value="Era"/>
    <property type="match status" value="1"/>
</dbReference>
<sequence>MNNYKAGFVAIIGKPNAGKSTLMNLLIREELAITHAKAQTTRHTLYGMSSGTHFQIIYMDTPGIITPAYPLQTAMMEAVNTAYAGADIMLWVVDAKELESNPLPYENKSNKPTLLVLNKIDLLTPTQLDEAKAYWIRHHPAVEIISISASQNKNIDQLTQKIVEWLPYHPPYYQEDFLTDRPERFFAQEIIRKKILDYYHQEIPYSVEVKIHSFKEMEALISIEVVIHVERPSQKGILIGHQGTALKQLGIAAREALEKFFQKKIFLGQRVKVTPNWRKNILLLAQFGYPVKKSELIRNPK</sequence>
<feature type="region of interest" description="G4" evidence="7">
    <location>
        <begin position="118"/>
        <end position="121"/>
    </location>
</feature>
<dbReference type="HAMAP" id="MF_00367">
    <property type="entry name" value="GTPase_Era"/>
    <property type="match status" value="1"/>
</dbReference>
<dbReference type="InterPro" id="IPR030388">
    <property type="entry name" value="G_ERA_dom"/>
</dbReference>
<dbReference type="GO" id="GO:0043024">
    <property type="term" value="F:ribosomal small subunit binding"/>
    <property type="evidence" value="ECO:0007669"/>
    <property type="project" value="TreeGrafter"/>
</dbReference>
<comment type="function">
    <text evidence="6">An essential GTPase that binds both GDP and GTP, with rapid nucleotide exchange. Plays a role in 16S rRNA processing and 30S ribosomal subunit biogenesis and possibly also in cell cycle regulation and energy metabolism.</text>
</comment>
<dbReference type="PANTHER" id="PTHR42698:SF1">
    <property type="entry name" value="GTPASE ERA, MITOCHONDRIAL"/>
    <property type="match status" value="1"/>
</dbReference>
<feature type="binding site" evidence="6">
    <location>
        <begin position="60"/>
        <end position="64"/>
    </location>
    <ligand>
        <name>GTP</name>
        <dbReference type="ChEBI" id="CHEBI:37565"/>
    </ligand>
</feature>
<dbReference type="InterPro" id="IPR027417">
    <property type="entry name" value="P-loop_NTPase"/>
</dbReference>
<dbReference type="GO" id="GO:0000028">
    <property type="term" value="P:ribosomal small subunit assembly"/>
    <property type="evidence" value="ECO:0007669"/>
    <property type="project" value="TreeGrafter"/>
</dbReference>
<gene>
    <name evidence="6 11" type="primary">era</name>
    <name evidence="11" type="ORF">DK880_00542</name>
</gene>
<dbReference type="PRINTS" id="PR00326">
    <property type="entry name" value="GTP1OBG"/>
</dbReference>
<dbReference type="Pfam" id="PF07650">
    <property type="entry name" value="KH_2"/>
    <property type="match status" value="1"/>
</dbReference>
<evidence type="ECO:0000259" key="9">
    <source>
        <dbReference type="PROSITE" id="PS50823"/>
    </source>
</evidence>
<evidence type="ECO:0000313" key="11">
    <source>
        <dbReference type="EMBL" id="AWN81861.1"/>
    </source>
</evidence>
<accession>A0A2Z3L8Z2</accession>
<keyword evidence="12" id="KW-1185">Reference proteome</keyword>
<feature type="binding site" evidence="6">
    <location>
        <begin position="118"/>
        <end position="121"/>
    </location>
    <ligand>
        <name>GTP</name>
        <dbReference type="ChEBI" id="CHEBI:37565"/>
    </ligand>
</feature>
<keyword evidence="6" id="KW-0472">Membrane</keyword>
<name>A0A2Z3L8Z2_9BACT</name>
<dbReference type="InterPro" id="IPR015946">
    <property type="entry name" value="KH_dom-like_a/b"/>
</dbReference>
<dbReference type="NCBIfam" id="NF000908">
    <property type="entry name" value="PRK00089.1"/>
    <property type="match status" value="1"/>
</dbReference>
<comment type="similarity">
    <text evidence="1 6 7 8">Belongs to the TRAFAC class TrmE-Era-EngA-EngB-Septin-like GTPase superfamily. Era GTPase family.</text>
</comment>
<dbReference type="AlphaFoldDB" id="A0A2Z3L8Z2"/>
<keyword evidence="3 6" id="KW-0547">Nucleotide-binding</keyword>
<keyword evidence="6" id="KW-0963">Cytoplasm</keyword>
<organism evidence="11 12">
    <name type="scientific">Candidatus Cardinium hertigii</name>
    <dbReference type="NCBI Taxonomy" id="247481"/>
    <lineage>
        <taxon>Bacteria</taxon>
        <taxon>Pseudomonadati</taxon>
        <taxon>Bacteroidota</taxon>
        <taxon>Cytophagia</taxon>
        <taxon>Cytophagales</taxon>
        <taxon>Amoebophilaceae</taxon>
        <taxon>Candidatus Cardinium</taxon>
    </lineage>
</organism>
<dbReference type="PANTHER" id="PTHR42698">
    <property type="entry name" value="GTPASE ERA"/>
    <property type="match status" value="1"/>
</dbReference>
<dbReference type="Gene3D" id="3.40.50.300">
    <property type="entry name" value="P-loop containing nucleotide triphosphate hydrolases"/>
    <property type="match status" value="1"/>
</dbReference>
<evidence type="ECO:0000256" key="2">
    <source>
        <dbReference type="ARBA" id="ARBA00020484"/>
    </source>
</evidence>
<evidence type="ECO:0000259" key="10">
    <source>
        <dbReference type="PROSITE" id="PS51713"/>
    </source>
</evidence>
<feature type="region of interest" description="G3" evidence="7">
    <location>
        <begin position="60"/>
        <end position="63"/>
    </location>
</feature>
<dbReference type="EMBL" id="CP029619">
    <property type="protein sequence ID" value="AWN81861.1"/>
    <property type="molecule type" value="Genomic_DNA"/>
</dbReference>
<evidence type="ECO:0000256" key="4">
    <source>
        <dbReference type="ARBA" id="ARBA00022884"/>
    </source>
</evidence>
<dbReference type="InterPro" id="IPR004044">
    <property type="entry name" value="KH_dom_type_2"/>
</dbReference>
<dbReference type="PROSITE" id="PS50823">
    <property type="entry name" value="KH_TYPE_2"/>
    <property type="match status" value="1"/>
</dbReference>
<evidence type="ECO:0000256" key="5">
    <source>
        <dbReference type="ARBA" id="ARBA00023134"/>
    </source>
</evidence>
<keyword evidence="5 6" id="KW-0342">GTP-binding</keyword>
<dbReference type="SUPFAM" id="SSF54814">
    <property type="entry name" value="Prokaryotic type KH domain (KH-domain type II)"/>
    <property type="match status" value="1"/>
</dbReference>
<feature type="region of interest" description="G2" evidence="7">
    <location>
        <begin position="39"/>
        <end position="43"/>
    </location>
</feature>
<dbReference type="InterPro" id="IPR006073">
    <property type="entry name" value="GTP-bd"/>
</dbReference>
<feature type="binding site" evidence="6">
    <location>
        <begin position="13"/>
        <end position="20"/>
    </location>
    <ligand>
        <name>GTP</name>
        <dbReference type="ChEBI" id="CHEBI:37565"/>
    </ligand>
</feature>
<feature type="region of interest" description="G5" evidence="7">
    <location>
        <begin position="147"/>
        <end position="149"/>
    </location>
</feature>
<evidence type="ECO:0000256" key="6">
    <source>
        <dbReference type="HAMAP-Rule" id="MF_00367"/>
    </source>
</evidence>
<dbReference type="GO" id="GO:0005829">
    <property type="term" value="C:cytosol"/>
    <property type="evidence" value="ECO:0007669"/>
    <property type="project" value="TreeGrafter"/>
</dbReference>
<dbReference type="GO" id="GO:0003924">
    <property type="term" value="F:GTPase activity"/>
    <property type="evidence" value="ECO:0007669"/>
    <property type="project" value="UniProtKB-UniRule"/>
</dbReference>
<dbReference type="OrthoDB" id="9805918at2"/>
<dbReference type="PROSITE" id="PS51713">
    <property type="entry name" value="G_ERA"/>
    <property type="match status" value="1"/>
</dbReference>
<dbReference type="Pfam" id="PF01926">
    <property type="entry name" value="MMR_HSR1"/>
    <property type="match status" value="1"/>
</dbReference>
<dbReference type="GO" id="GO:0070181">
    <property type="term" value="F:small ribosomal subunit rRNA binding"/>
    <property type="evidence" value="ECO:0007669"/>
    <property type="project" value="UniProtKB-UniRule"/>
</dbReference>
<reference evidence="11 12" key="1">
    <citation type="submission" date="2018-05" db="EMBL/GenBank/DDBJ databases">
        <title>Candidatus Cardinium hertigii Genome Assembly.</title>
        <authorList>
            <person name="Showmaker K.C."/>
            <person name="Walden K.O."/>
            <person name="Fields C.J."/>
            <person name="Lambert K.N."/>
            <person name="Hudson M.E."/>
        </authorList>
    </citation>
    <scope>NUCLEOTIDE SEQUENCE [LARGE SCALE GENOMIC DNA]</scope>
    <source>
        <strain evidence="12">cHgTN10</strain>
    </source>
</reference>
<feature type="domain" description="KH type-2" evidence="9">
    <location>
        <begin position="199"/>
        <end position="275"/>
    </location>
</feature>
<feature type="domain" description="Era-type G" evidence="10">
    <location>
        <begin position="5"/>
        <end position="168"/>
    </location>
</feature>
<dbReference type="SUPFAM" id="SSF52540">
    <property type="entry name" value="P-loop containing nucleoside triphosphate hydrolases"/>
    <property type="match status" value="1"/>
</dbReference>
<dbReference type="NCBIfam" id="TIGR00436">
    <property type="entry name" value="era"/>
    <property type="match status" value="1"/>
</dbReference>
<dbReference type="GO" id="GO:0005525">
    <property type="term" value="F:GTP binding"/>
    <property type="evidence" value="ECO:0007669"/>
    <property type="project" value="UniProtKB-UniRule"/>
</dbReference>
<comment type="subunit">
    <text evidence="6">Monomer.</text>
</comment>
<feature type="region of interest" description="G1" evidence="7">
    <location>
        <begin position="13"/>
        <end position="20"/>
    </location>
</feature>
<evidence type="ECO:0000256" key="7">
    <source>
        <dbReference type="PROSITE-ProRule" id="PRU01050"/>
    </source>
</evidence>